<evidence type="ECO:0000313" key="2">
    <source>
        <dbReference type="Proteomes" id="UP000619293"/>
    </source>
</evidence>
<gene>
    <name evidence="1" type="ORF">Cch02nite_75090</name>
</gene>
<sequence>MSGRPDRRGAGTLPAVTDLSRARDDFSLGVPDDAAPTTAALRQVLDGAAQVVVVEASPDEVDAPDAARITVSGEGIAELARLLAVVDGGTGDRCRCPGWPTILVRDALGRDVAQWTLHHQTGLRGVGDGDADLRDGAALADWLAARGLTGSHETQQLLAEYEAQEEHRRVAWVRAAPPGLTEAAEAASRQDDDAEERLADLAARLYPDPAERIALLLAWAGFPAHAPPVPGGGTPWYELAPERLLTEMGFRRNHGYGRPG</sequence>
<comment type="caution">
    <text evidence="1">The sequence shown here is derived from an EMBL/GenBank/DDBJ whole genome shotgun (WGS) entry which is preliminary data.</text>
</comment>
<keyword evidence="2" id="KW-1185">Reference proteome</keyword>
<dbReference type="AlphaFoldDB" id="A0A8J3KB87"/>
<reference evidence="1 2" key="1">
    <citation type="submission" date="2021-01" db="EMBL/GenBank/DDBJ databases">
        <title>Whole genome shotgun sequence of Catellatospora chokoriensis NBRC 107358.</title>
        <authorList>
            <person name="Komaki H."/>
            <person name="Tamura T."/>
        </authorList>
    </citation>
    <scope>NUCLEOTIDE SEQUENCE [LARGE SCALE GENOMIC DNA]</scope>
    <source>
        <strain evidence="1 2">NBRC 107358</strain>
    </source>
</reference>
<protein>
    <submittedName>
        <fullName evidence="1">Uncharacterized protein</fullName>
    </submittedName>
</protein>
<dbReference type="Proteomes" id="UP000619293">
    <property type="component" value="Unassembled WGS sequence"/>
</dbReference>
<dbReference type="EMBL" id="BONG01000080">
    <property type="protein sequence ID" value="GIF94065.1"/>
    <property type="molecule type" value="Genomic_DNA"/>
</dbReference>
<name>A0A8J3KB87_9ACTN</name>
<evidence type="ECO:0000313" key="1">
    <source>
        <dbReference type="EMBL" id="GIF94065.1"/>
    </source>
</evidence>
<accession>A0A8J3KB87</accession>
<proteinExistence type="predicted"/>
<organism evidence="1 2">
    <name type="scientific">Catellatospora chokoriensis</name>
    <dbReference type="NCBI Taxonomy" id="310353"/>
    <lineage>
        <taxon>Bacteria</taxon>
        <taxon>Bacillati</taxon>
        <taxon>Actinomycetota</taxon>
        <taxon>Actinomycetes</taxon>
        <taxon>Micromonosporales</taxon>
        <taxon>Micromonosporaceae</taxon>
        <taxon>Catellatospora</taxon>
    </lineage>
</organism>